<accession>A0A562SW91</accession>
<organism evidence="2 3">
    <name type="scientific">Lacibacter cauensis</name>
    <dbReference type="NCBI Taxonomy" id="510947"/>
    <lineage>
        <taxon>Bacteria</taxon>
        <taxon>Pseudomonadati</taxon>
        <taxon>Bacteroidota</taxon>
        <taxon>Chitinophagia</taxon>
        <taxon>Chitinophagales</taxon>
        <taxon>Chitinophagaceae</taxon>
        <taxon>Lacibacter</taxon>
    </lineage>
</organism>
<evidence type="ECO:0000256" key="1">
    <source>
        <dbReference type="SAM" id="SignalP"/>
    </source>
</evidence>
<name>A0A562SW91_9BACT</name>
<feature type="chain" id="PRO_5021891721" description="Secreted protein" evidence="1">
    <location>
        <begin position="20"/>
        <end position="64"/>
    </location>
</feature>
<keyword evidence="1" id="KW-0732">Signal</keyword>
<evidence type="ECO:0000313" key="3">
    <source>
        <dbReference type="Proteomes" id="UP000316167"/>
    </source>
</evidence>
<protein>
    <recommendedName>
        <fullName evidence="4">Secreted protein</fullName>
    </recommendedName>
</protein>
<dbReference type="Proteomes" id="UP000316167">
    <property type="component" value="Unassembled WGS sequence"/>
</dbReference>
<proteinExistence type="predicted"/>
<comment type="caution">
    <text evidence="2">The sequence shown here is derived from an EMBL/GenBank/DDBJ whole genome shotgun (WGS) entry which is preliminary data.</text>
</comment>
<feature type="signal peptide" evidence="1">
    <location>
        <begin position="1"/>
        <end position="19"/>
    </location>
</feature>
<dbReference type="RefSeq" id="WP_144884454.1">
    <property type="nucleotide sequence ID" value="NZ_VLLE01000002.1"/>
</dbReference>
<evidence type="ECO:0008006" key="4">
    <source>
        <dbReference type="Google" id="ProtNLM"/>
    </source>
</evidence>
<sequence length="64" mass="7201">MYTTITVSLLFICSVTLTAMVVHTSTNRWVKQQQVQRAHIRTAPAASTKTGIYSVAVEDYYLVH</sequence>
<keyword evidence="3" id="KW-1185">Reference proteome</keyword>
<dbReference type="EMBL" id="VLLE01000002">
    <property type="protein sequence ID" value="TWI85502.1"/>
    <property type="molecule type" value="Genomic_DNA"/>
</dbReference>
<dbReference type="AlphaFoldDB" id="A0A562SW91"/>
<gene>
    <name evidence="2" type="ORF">IQ13_0665</name>
</gene>
<evidence type="ECO:0000313" key="2">
    <source>
        <dbReference type="EMBL" id="TWI85502.1"/>
    </source>
</evidence>
<reference evidence="2 3" key="1">
    <citation type="journal article" date="2015" name="Stand. Genomic Sci.">
        <title>Genomic Encyclopedia of Bacterial and Archaeal Type Strains, Phase III: the genomes of soil and plant-associated and newly described type strains.</title>
        <authorList>
            <person name="Whitman W.B."/>
            <person name="Woyke T."/>
            <person name="Klenk H.P."/>
            <person name="Zhou Y."/>
            <person name="Lilburn T.G."/>
            <person name="Beck B.J."/>
            <person name="De Vos P."/>
            <person name="Vandamme P."/>
            <person name="Eisen J.A."/>
            <person name="Garrity G."/>
            <person name="Hugenholtz P."/>
            <person name="Kyrpides N.C."/>
        </authorList>
    </citation>
    <scope>NUCLEOTIDE SEQUENCE [LARGE SCALE GENOMIC DNA]</scope>
    <source>
        <strain evidence="2 3">CGMCC 1.7271</strain>
    </source>
</reference>